<dbReference type="Proteomes" id="UP000009287">
    <property type="component" value="Chromosome"/>
</dbReference>
<dbReference type="PATRIC" id="fig|580047.4.peg.609"/>
<feature type="region of interest" description="Disordered" evidence="1">
    <location>
        <begin position="1"/>
        <end position="66"/>
    </location>
</feature>
<feature type="compositionally biased region" description="Basic and acidic residues" evidence="1">
    <location>
        <begin position="57"/>
        <end position="66"/>
    </location>
</feature>
<sequence>MCGDGRSREEPGWGKTKEQAQVNKRFYEHRSPFTQSEQKLLRKNGTGKKTFSNNQEILEKSGKKVR</sequence>
<evidence type="ECO:0000313" key="3">
    <source>
        <dbReference type="Proteomes" id="UP000009287"/>
    </source>
</evidence>
<accession>G4NMJ0</accession>
<dbReference type="AlphaFoldDB" id="G4NMJ0"/>
<organism evidence="2 3">
    <name type="scientific">Chlamydia trachomatis serovar A (strain A2497)</name>
    <dbReference type="NCBI Taxonomy" id="580047"/>
    <lineage>
        <taxon>Bacteria</taxon>
        <taxon>Pseudomonadati</taxon>
        <taxon>Chlamydiota</taxon>
        <taxon>Chlamydiia</taxon>
        <taxon>Chlamydiales</taxon>
        <taxon>Chlamydiaceae</taxon>
        <taxon>Chlamydia/Chlamydophila group</taxon>
        <taxon>Chlamydia</taxon>
    </lineage>
</organism>
<feature type="compositionally biased region" description="Basic and acidic residues" evidence="1">
    <location>
        <begin position="1"/>
        <end position="18"/>
    </location>
</feature>
<gene>
    <name evidence="2" type="ordered locus">CTO_0984</name>
</gene>
<reference evidence="2 3" key="1">
    <citation type="journal article" date="2011" name="J. Exp. Med.">
        <title>A live-attenuated chlamydial vaccine protects against trachoma in nonhuman primates.</title>
        <authorList>
            <person name="Kari L."/>
            <person name="Whitmire W.M."/>
            <person name="Olivares-Zavaleta N."/>
            <person name="Goheen M.M."/>
            <person name="Taylor L.D."/>
            <person name="Carlson J.H."/>
            <person name="Sturdevant G.L."/>
            <person name="Lu C."/>
            <person name="Bakios L.E."/>
            <person name="Randall L.B."/>
            <person name="Parnell M.J."/>
            <person name="Zhong G."/>
            <person name="Caldwell H.D."/>
        </authorList>
    </citation>
    <scope>NUCLEOTIDE SEQUENCE [LARGE SCALE GENOMIC DNA]</scope>
    <source>
        <strain evidence="2 3">A2497</strain>
    </source>
</reference>
<proteinExistence type="predicted"/>
<protein>
    <submittedName>
        <fullName evidence="2">Uncharacterized protein</fullName>
    </submittedName>
</protein>
<evidence type="ECO:0000313" key="2">
    <source>
        <dbReference type="EMBL" id="AEP35418.1"/>
    </source>
</evidence>
<feature type="compositionally biased region" description="Polar residues" evidence="1">
    <location>
        <begin position="47"/>
        <end position="56"/>
    </location>
</feature>
<evidence type="ECO:0000256" key="1">
    <source>
        <dbReference type="SAM" id="MobiDB-lite"/>
    </source>
</evidence>
<dbReference type="KEGG" id="cra:CTO_0984"/>
<dbReference type="EMBL" id="CP002401">
    <property type="protein sequence ID" value="AEP35418.1"/>
    <property type="molecule type" value="Genomic_DNA"/>
</dbReference>
<name>G4NMJ0_CHLT4</name>